<protein>
    <recommendedName>
        <fullName evidence="4">tRNA-splicing endonuclease subunit Sen2</fullName>
        <ecNumber evidence="4">4.6.1.16</ecNumber>
    </recommendedName>
</protein>
<name>A0A9P0FNA0_BRAAE</name>
<dbReference type="EC" id="4.6.1.16" evidence="4"/>
<evidence type="ECO:0000256" key="3">
    <source>
        <dbReference type="ARBA" id="ARBA00023239"/>
    </source>
</evidence>
<dbReference type="InterPro" id="IPR036167">
    <property type="entry name" value="tRNA_intron_Endo_cat-like_sf"/>
</dbReference>
<keyword evidence="2 4" id="KW-0819">tRNA processing</keyword>
<keyword evidence="9" id="KW-1185">Reference proteome</keyword>
<dbReference type="NCBIfam" id="TIGR00324">
    <property type="entry name" value="endA"/>
    <property type="match status" value="1"/>
</dbReference>
<feature type="active site" evidence="5">
    <location>
        <position position="205"/>
    </location>
</feature>
<evidence type="ECO:0000259" key="6">
    <source>
        <dbReference type="Pfam" id="PF01974"/>
    </source>
</evidence>
<dbReference type="GO" id="GO:0005737">
    <property type="term" value="C:cytoplasm"/>
    <property type="evidence" value="ECO:0007669"/>
    <property type="project" value="TreeGrafter"/>
</dbReference>
<keyword evidence="3 4" id="KW-0456">Lyase</keyword>
<feature type="domain" description="tRNA intron endonuclease catalytic" evidence="6">
    <location>
        <begin position="175"/>
        <end position="258"/>
    </location>
</feature>
<dbReference type="AlphaFoldDB" id="A0A9P0FNA0"/>
<evidence type="ECO:0000259" key="7">
    <source>
        <dbReference type="Pfam" id="PF02778"/>
    </source>
</evidence>
<evidence type="ECO:0000313" key="9">
    <source>
        <dbReference type="Proteomes" id="UP001154078"/>
    </source>
</evidence>
<dbReference type="GO" id="GO:0000213">
    <property type="term" value="F:tRNA-intron lyase activity"/>
    <property type="evidence" value="ECO:0007669"/>
    <property type="project" value="UniProtKB-UniRule"/>
</dbReference>
<evidence type="ECO:0000256" key="2">
    <source>
        <dbReference type="ARBA" id="ARBA00022694"/>
    </source>
</evidence>
<feature type="active site" evidence="5">
    <location>
        <position position="255"/>
    </location>
</feature>
<dbReference type="GO" id="GO:0000379">
    <property type="term" value="P:tRNA-type intron splice site recognition and cleavage"/>
    <property type="evidence" value="ECO:0007669"/>
    <property type="project" value="TreeGrafter"/>
</dbReference>
<dbReference type="InterPro" id="IPR006677">
    <property type="entry name" value="tRNA_intron_Endonuc_cat-like"/>
</dbReference>
<gene>
    <name evidence="8" type="ORF">MELIAE_LOCUS12650</name>
</gene>
<dbReference type="PIRSF" id="PIRSF011789">
    <property type="entry name" value="tRNA_splic_SEN2"/>
    <property type="match status" value="1"/>
</dbReference>
<dbReference type="InterPro" id="IPR006678">
    <property type="entry name" value="tRNA_intron_Endonuc_N"/>
</dbReference>
<dbReference type="CDD" id="cd22363">
    <property type="entry name" value="tRNA-intron_lyase_C"/>
    <property type="match status" value="1"/>
</dbReference>
<evidence type="ECO:0000256" key="1">
    <source>
        <dbReference type="ARBA" id="ARBA00008078"/>
    </source>
</evidence>
<evidence type="ECO:0000256" key="4">
    <source>
        <dbReference type="PIRNR" id="PIRNR011789"/>
    </source>
</evidence>
<evidence type="ECO:0000256" key="5">
    <source>
        <dbReference type="PIRSR" id="PIRSR011789-1"/>
    </source>
</evidence>
<comment type="similarity">
    <text evidence="1 4">Belongs to the tRNA-intron endonuclease family.</text>
</comment>
<dbReference type="InterPro" id="IPR006676">
    <property type="entry name" value="tRNA_splic"/>
</dbReference>
<dbReference type="InterPro" id="IPR016589">
    <property type="entry name" value="tRNA_splic_SEN2"/>
</dbReference>
<dbReference type="GO" id="GO:0000214">
    <property type="term" value="C:tRNA-intron endonuclease complex"/>
    <property type="evidence" value="ECO:0007669"/>
    <property type="project" value="UniProtKB-UniRule"/>
</dbReference>
<accession>A0A9P0FNA0</accession>
<evidence type="ECO:0000313" key="8">
    <source>
        <dbReference type="EMBL" id="CAH0563999.1"/>
    </source>
</evidence>
<dbReference type="PANTHER" id="PTHR21227:SF0">
    <property type="entry name" value="TRNA-SPLICING ENDONUCLEASE SUBUNIT SEN2"/>
    <property type="match status" value="1"/>
</dbReference>
<proteinExistence type="inferred from homology"/>
<dbReference type="SUPFAM" id="SSF53032">
    <property type="entry name" value="tRNA-intron endonuclease catalytic domain-like"/>
    <property type="match status" value="1"/>
</dbReference>
<organism evidence="8 9">
    <name type="scientific">Brassicogethes aeneus</name>
    <name type="common">Rape pollen beetle</name>
    <name type="synonym">Meligethes aeneus</name>
    <dbReference type="NCBI Taxonomy" id="1431903"/>
    <lineage>
        <taxon>Eukaryota</taxon>
        <taxon>Metazoa</taxon>
        <taxon>Ecdysozoa</taxon>
        <taxon>Arthropoda</taxon>
        <taxon>Hexapoda</taxon>
        <taxon>Insecta</taxon>
        <taxon>Pterygota</taxon>
        <taxon>Neoptera</taxon>
        <taxon>Endopterygota</taxon>
        <taxon>Coleoptera</taxon>
        <taxon>Polyphaga</taxon>
        <taxon>Cucujiformia</taxon>
        <taxon>Nitidulidae</taxon>
        <taxon>Meligethinae</taxon>
        <taxon>Brassicogethes</taxon>
    </lineage>
</organism>
<comment type="function">
    <text evidence="4">Constitutes one of the two catalytic subunit of the tRNA-splicing endonuclease complex, a complex responsible for identification and cleavage of the splice sites in pre-tRNA. It cleaves pre-tRNA at the 5'- and 3'-splice sites to release the intron. The products are an intron and two tRNA half-molecules bearing 2',3'-cyclic phosphate and 5'-OH termini. There are no conserved sequences at the splice sites, but the intron is invariably located at the same site in the gene, placing the splice sites an invariant distance from the constant structural features of the tRNA body.</text>
</comment>
<dbReference type="Proteomes" id="UP001154078">
    <property type="component" value="Chromosome 9"/>
</dbReference>
<reference evidence="8" key="1">
    <citation type="submission" date="2021-12" db="EMBL/GenBank/DDBJ databases">
        <authorList>
            <person name="King R."/>
        </authorList>
    </citation>
    <scope>NUCLEOTIDE SEQUENCE</scope>
</reference>
<dbReference type="OrthoDB" id="10249562at2759"/>
<dbReference type="Pfam" id="PF02778">
    <property type="entry name" value="tRNA_int_endo_N"/>
    <property type="match status" value="1"/>
</dbReference>
<feature type="active site" evidence="5">
    <location>
        <position position="213"/>
    </location>
</feature>
<feature type="domain" description="tRNA intron endonuclease N-terminal" evidence="7">
    <location>
        <begin position="42"/>
        <end position="165"/>
    </location>
</feature>
<dbReference type="PANTHER" id="PTHR21227">
    <property type="entry name" value="TRNA-SPLICING ENDONUCLEASE SUBUNIT SEN2"/>
    <property type="match status" value="1"/>
</dbReference>
<sequence>MSLSEPKEKLNCRLKHNYPLPIILKGGNEIYKFQGLYNGFCVEVTDDEEVRNLVSMGYFGKANLSRSFPNFVNKEKVEILRERQFKRRKHWGGGKTKKVLVVNDSDSDIEINEYLKEITPKYEIDSSNIKEKLFMGLEEAFFLASAVKCLNITHNNNILCDDEIWNLFSKENNLFQENYVVYYYYRSKNWVVKPGIKFGGDFLLYKEGPPFYHASYVVIIDIFNEKLQRINKNYRRSMNSMEILGLNRLCETSGKELLISQVILPSELENISYLNLKDFEIREITLKRWLLKQENS</sequence>
<dbReference type="EMBL" id="OV121140">
    <property type="protein sequence ID" value="CAH0563999.1"/>
    <property type="molecule type" value="Genomic_DNA"/>
</dbReference>
<dbReference type="InterPro" id="IPR011856">
    <property type="entry name" value="tRNA_endonuc-like_dom_sf"/>
</dbReference>
<dbReference type="GO" id="GO:0003676">
    <property type="term" value="F:nucleic acid binding"/>
    <property type="evidence" value="ECO:0007669"/>
    <property type="project" value="InterPro"/>
</dbReference>
<dbReference type="Gene3D" id="3.40.1350.10">
    <property type="match status" value="1"/>
</dbReference>
<dbReference type="Pfam" id="PF01974">
    <property type="entry name" value="tRNA_int_endo"/>
    <property type="match status" value="1"/>
</dbReference>